<dbReference type="AlphaFoldDB" id="A0AAN9XMK1"/>
<reference evidence="1 2" key="1">
    <citation type="submission" date="2024-01" db="EMBL/GenBank/DDBJ databases">
        <title>The genomes of 5 underutilized Papilionoideae crops provide insights into root nodulation and disease resistanc.</title>
        <authorList>
            <person name="Jiang F."/>
        </authorList>
    </citation>
    <scope>NUCLEOTIDE SEQUENCE [LARGE SCALE GENOMIC DNA]</scope>
    <source>
        <strain evidence="1">DUOXIRENSHENG_FW03</strain>
        <tissue evidence="1">Leaves</tissue>
    </source>
</reference>
<accession>A0AAN9XMK1</accession>
<name>A0AAN9XMK1_PSOTE</name>
<evidence type="ECO:0000313" key="2">
    <source>
        <dbReference type="Proteomes" id="UP001386955"/>
    </source>
</evidence>
<sequence length="211" mass="23913">MCRLMGELEPIPESRRIQIYGSGYLDKSNPRINQHKPMRDGVMKNIECHSASETRAISGKPWVNSEAWMISRNFRVVLSLGISRLGIPWLLINRSGNLQKTDLWYDWPNGRNFNIIGLLSYDLEWDNGRKSTSSATTRMSSLEYPSSGSSLPSGMVEVGAVLHDQHWQAPAYCFPLPHPHTHNKTTSRLLRLQHAASHAMFNQTHAPFCIS</sequence>
<evidence type="ECO:0000313" key="1">
    <source>
        <dbReference type="EMBL" id="KAK7399296.1"/>
    </source>
</evidence>
<dbReference type="EMBL" id="JAYMYS010000003">
    <property type="protein sequence ID" value="KAK7399296.1"/>
    <property type="molecule type" value="Genomic_DNA"/>
</dbReference>
<proteinExistence type="predicted"/>
<protein>
    <submittedName>
        <fullName evidence="1">Uncharacterized protein</fullName>
    </submittedName>
</protein>
<dbReference type="Proteomes" id="UP001386955">
    <property type="component" value="Unassembled WGS sequence"/>
</dbReference>
<gene>
    <name evidence="1" type="ORF">VNO78_10477</name>
</gene>
<keyword evidence="2" id="KW-1185">Reference proteome</keyword>
<dbReference type="PANTHER" id="PTHR33880">
    <property type="entry name" value="EXPRESSED PROTEIN"/>
    <property type="match status" value="1"/>
</dbReference>
<comment type="caution">
    <text evidence="1">The sequence shown here is derived from an EMBL/GenBank/DDBJ whole genome shotgun (WGS) entry which is preliminary data.</text>
</comment>
<dbReference type="InterPro" id="IPR038941">
    <property type="entry name" value="At4g14100-like"/>
</dbReference>
<dbReference type="PANTHER" id="PTHR33880:SF19">
    <property type="entry name" value="EXPRESSED PROTEIN"/>
    <property type="match status" value="1"/>
</dbReference>
<organism evidence="1 2">
    <name type="scientific">Psophocarpus tetragonolobus</name>
    <name type="common">Winged bean</name>
    <name type="synonym">Dolichos tetragonolobus</name>
    <dbReference type="NCBI Taxonomy" id="3891"/>
    <lineage>
        <taxon>Eukaryota</taxon>
        <taxon>Viridiplantae</taxon>
        <taxon>Streptophyta</taxon>
        <taxon>Embryophyta</taxon>
        <taxon>Tracheophyta</taxon>
        <taxon>Spermatophyta</taxon>
        <taxon>Magnoliopsida</taxon>
        <taxon>eudicotyledons</taxon>
        <taxon>Gunneridae</taxon>
        <taxon>Pentapetalae</taxon>
        <taxon>rosids</taxon>
        <taxon>fabids</taxon>
        <taxon>Fabales</taxon>
        <taxon>Fabaceae</taxon>
        <taxon>Papilionoideae</taxon>
        <taxon>50 kb inversion clade</taxon>
        <taxon>NPAAA clade</taxon>
        <taxon>indigoferoid/millettioid clade</taxon>
        <taxon>Phaseoleae</taxon>
        <taxon>Psophocarpus</taxon>
    </lineage>
</organism>